<keyword evidence="2" id="KW-1133">Transmembrane helix</keyword>
<keyword evidence="2" id="KW-0472">Membrane</keyword>
<gene>
    <name evidence="3" type="ORF">Aco04nite_91340</name>
</gene>
<name>A0A919T4X0_9ACTN</name>
<dbReference type="EMBL" id="BOQP01000066">
    <property type="protein sequence ID" value="GIM84424.1"/>
    <property type="molecule type" value="Genomic_DNA"/>
</dbReference>
<evidence type="ECO:0000313" key="3">
    <source>
        <dbReference type="EMBL" id="GIM84424.1"/>
    </source>
</evidence>
<organism evidence="3 4">
    <name type="scientific">Winogradskya consettensis</name>
    <dbReference type="NCBI Taxonomy" id="113560"/>
    <lineage>
        <taxon>Bacteria</taxon>
        <taxon>Bacillati</taxon>
        <taxon>Actinomycetota</taxon>
        <taxon>Actinomycetes</taxon>
        <taxon>Micromonosporales</taxon>
        <taxon>Micromonosporaceae</taxon>
        <taxon>Winogradskya</taxon>
    </lineage>
</organism>
<keyword evidence="4" id="KW-1185">Reference proteome</keyword>
<evidence type="ECO:0000313" key="4">
    <source>
        <dbReference type="Proteomes" id="UP000680865"/>
    </source>
</evidence>
<dbReference type="AlphaFoldDB" id="A0A919T4X0"/>
<protein>
    <submittedName>
        <fullName evidence="3">Uncharacterized protein</fullName>
    </submittedName>
</protein>
<feature type="transmembrane region" description="Helical" evidence="2">
    <location>
        <begin position="39"/>
        <end position="72"/>
    </location>
</feature>
<accession>A0A919T4X0</accession>
<evidence type="ECO:0000256" key="1">
    <source>
        <dbReference type="SAM" id="MobiDB-lite"/>
    </source>
</evidence>
<keyword evidence="2" id="KW-0812">Transmembrane</keyword>
<dbReference type="RefSeq" id="WP_213003432.1">
    <property type="nucleotide sequence ID" value="NZ_BAAATW010000021.1"/>
</dbReference>
<comment type="caution">
    <text evidence="3">The sequence shown here is derived from an EMBL/GenBank/DDBJ whole genome shotgun (WGS) entry which is preliminary data.</text>
</comment>
<sequence length="104" mass="10821">MSATQHPGESPQRPRRPGLTFGTLDPRARRAKRTRTGAILVMAALVAVLLAVFTSNLWLVGAAIVPVAAFVLREQSPELAAKSTATTLAAAVSLILLGLGIAHA</sequence>
<proteinExistence type="predicted"/>
<reference evidence="3" key="1">
    <citation type="submission" date="2021-03" db="EMBL/GenBank/DDBJ databases">
        <title>Whole genome shotgun sequence of Actinoplanes consettensis NBRC 14913.</title>
        <authorList>
            <person name="Komaki H."/>
            <person name="Tamura T."/>
        </authorList>
    </citation>
    <scope>NUCLEOTIDE SEQUENCE</scope>
    <source>
        <strain evidence="3">NBRC 14913</strain>
    </source>
</reference>
<dbReference type="Proteomes" id="UP000680865">
    <property type="component" value="Unassembled WGS sequence"/>
</dbReference>
<feature type="region of interest" description="Disordered" evidence="1">
    <location>
        <begin position="1"/>
        <end position="29"/>
    </location>
</feature>
<evidence type="ECO:0000256" key="2">
    <source>
        <dbReference type="SAM" id="Phobius"/>
    </source>
</evidence>
<feature type="transmembrane region" description="Helical" evidence="2">
    <location>
        <begin position="84"/>
        <end position="102"/>
    </location>
</feature>